<feature type="region of interest" description="Disordered" evidence="1">
    <location>
        <begin position="446"/>
        <end position="500"/>
    </location>
</feature>
<sequence>MAYSAEQINAITNLLARKIALRRPDIDKHMGYVKGRRGELRFVSDEFKRYISSRFRGFTDNWCLPVAQAPVERIQFKGFTPYNPSDRIDRRVWACWNRSDCDRYLSEAALVMTSSRRSFGLVSLLDNGLARISFENPDSCAVIYDAITGETKAGLLLRQDDEHEIGQLLLPDAIYTVSRKQENADASDLTHTPPDMQWEFDPESYKPNPLGEVPLVEFRNQTLLDNSPVSDISMVEDMQDTVNVVWAYLLNGLDWATLPGRLILGGDRLEEPVLDEHGNIVGAKAVELDKQVTERILQITGDGVRATEWSAANLQTFIPVIEKAVEHIAAETRTPGHYLLTKAEVPATGYEVAEAGLVSKCVERIGYMRGGIRKLCRLAAIMEGDDYTAQVIESSTVDFASPLYRNEAQMADAMLKYKQLGFPLQWIAERMGLGAEEIERIMTLKRDEDTDPELEALSRSLQIGQTDDTANPDGQPTDPNQTGTGRNQDSTQTLEQNQSR</sequence>
<gene>
    <name evidence="2" type="ORF">Tam10B_0475</name>
</gene>
<protein>
    <submittedName>
        <fullName evidence="2">Phage portal protein</fullName>
    </submittedName>
</protein>
<evidence type="ECO:0000313" key="3">
    <source>
        <dbReference type="Proteomes" id="UP000215433"/>
    </source>
</evidence>
<comment type="caution">
    <text evidence="2">The sequence shown here is derived from an EMBL/GenBank/DDBJ whole genome shotgun (WGS) entry which is preliminary data.</text>
</comment>
<organism evidence="2 3">
    <name type="scientific">Bifidobacterium vansinderenii</name>
    <dbReference type="NCBI Taxonomy" id="1984871"/>
    <lineage>
        <taxon>Bacteria</taxon>
        <taxon>Bacillati</taxon>
        <taxon>Actinomycetota</taxon>
        <taxon>Actinomycetes</taxon>
        <taxon>Bifidobacteriales</taxon>
        <taxon>Bifidobacteriaceae</taxon>
        <taxon>Bifidobacterium</taxon>
    </lineage>
</organism>
<reference evidence="2 3" key="1">
    <citation type="submission" date="2017-05" db="EMBL/GenBank/DDBJ databases">
        <title>Bifidobacterium vansinderenii sp. nov.</title>
        <authorList>
            <person name="Lugli G.A."/>
            <person name="Duranti S."/>
            <person name="Mangifesta M."/>
        </authorList>
    </citation>
    <scope>NUCLEOTIDE SEQUENCE [LARGE SCALE GENOMIC DNA]</scope>
    <source>
        <strain evidence="2 3">Tam10B</strain>
    </source>
</reference>
<evidence type="ECO:0000313" key="2">
    <source>
        <dbReference type="EMBL" id="OXN01472.1"/>
    </source>
</evidence>
<dbReference type="OrthoDB" id="1780383at2"/>
<name>A0A229W0V1_9BIFI</name>
<proteinExistence type="predicted"/>
<dbReference type="AlphaFoldDB" id="A0A229W0V1"/>
<dbReference type="EMBL" id="NEWD01000004">
    <property type="protein sequence ID" value="OXN01472.1"/>
    <property type="molecule type" value="Genomic_DNA"/>
</dbReference>
<dbReference type="RefSeq" id="WP_158214105.1">
    <property type="nucleotide sequence ID" value="NZ_NEWD01000004.1"/>
</dbReference>
<accession>A0A229W0V1</accession>
<dbReference type="InterPro" id="IPR021145">
    <property type="entry name" value="Portal_protein_SPP1_Gp6-like"/>
</dbReference>
<evidence type="ECO:0000256" key="1">
    <source>
        <dbReference type="SAM" id="MobiDB-lite"/>
    </source>
</evidence>
<dbReference type="Pfam" id="PF05133">
    <property type="entry name" value="SPP1_portal"/>
    <property type="match status" value="1"/>
</dbReference>
<feature type="compositionally biased region" description="Polar residues" evidence="1">
    <location>
        <begin position="459"/>
        <end position="500"/>
    </location>
</feature>
<keyword evidence="3" id="KW-1185">Reference proteome</keyword>
<dbReference type="Proteomes" id="UP000215433">
    <property type="component" value="Unassembled WGS sequence"/>
</dbReference>